<name>A0A2P0QJH6_9PROT</name>
<keyword evidence="7" id="KW-0560">Oxidoreductase</keyword>
<dbReference type="EMBL" id="KY305110">
    <property type="protein sequence ID" value="ART90616.1"/>
    <property type="molecule type" value="Genomic_DNA"/>
</dbReference>
<dbReference type="PANTHER" id="PTHR43177">
    <property type="entry name" value="PROTEIN NRFC"/>
    <property type="match status" value="1"/>
</dbReference>
<evidence type="ECO:0000256" key="3">
    <source>
        <dbReference type="ARBA" id="ARBA00023004"/>
    </source>
</evidence>
<dbReference type="AlphaFoldDB" id="A0A2P0QJH6"/>
<feature type="compositionally biased region" description="Basic and acidic residues" evidence="5">
    <location>
        <begin position="168"/>
        <end position="184"/>
    </location>
</feature>
<gene>
    <name evidence="7" type="primary">arrB</name>
</gene>
<dbReference type="GO" id="GO:0016491">
    <property type="term" value="F:oxidoreductase activity"/>
    <property type="evidence" value="ECO:0007669"/>
    <property type="project" value="UniProtKB-KW"/>
</dbReference>
<keyword evidence="4" id="KW-0411">Iron-sulfur</keyword>
<evidence type="ECO:0000259" key="6">
    <source>
        <dbReference type="PROSITE" id="PS51379"/>
    </source>
</evidence>
<accession>A0A2P0QJH6</accession>
<dbReference type="GO" id="GO:0046872">
    <property type="term" value="F:metal ion binding"/>
    <property type="evidence" value="ECO:0007669"/>
    <property type="project" value="UniProtKB-KW"/>
</dbReference>
<protein>
    <submittedName>
        <fullName evidence="7">ArrB</fullName>
        <ecNumber evidence="7">1.2.7.-</ecNumber>
    </submittedName>
</protein>
<dbReference type="PANTHER" id="PTHR43177:SF3">
    <property type="entry name" value="PROTEIN NRFC HOMOLOG"/>
    <property type="match status" value="1"/>
</dbReference>
<proteinExistence type="predicted"/>
<feature type="domain" description="4Fe-4S ferredoxin-type" evidence="6">
    <location>
        <begin position="6"/>
        <end position="35"/>
    </location>
</feature>
<evidence type="ECO:0000256" key="2">
    <source>
        <dbReference type="ARBA" id="ARBA00022723"/>
    </source>
</evidence>
<dbReference type="CDD" id="cd10551">
    <property type="entry name" value="PsrB"/>
    <property type="match status" value="1"/>
</dbReference>
<dbReference type="InterPro" id="IPR050954">
    <property type="entry name" value="ET_IronSulfur_Cluster-Binding"/>
</dbReference>
<dbReference type="InterPro" id="IPR017896">
    <property type="entry name" value="4Fe4S_Fe-S-bd"/>
</dbReference>
<evidence type="ECO:0000256" key="5">
    <source>
        <dbReference type="SAM" id="MobiDB-lite"/>
    </source>
</evidence>
<dbReference type="SUPFAM" id="SSF54862">
    <property type="entry name" value="4Fe-4S ferredoxins"/>
    <property type="match status" value="1"/>
</dbReference>
<dbReference type="GO" id="GO:0051539">
    <property type="term" value="F:4 iron, 4 sulfur cluster binding"/>
    <property type="evidence" value="ECO:0007669"/>
    <property type="project" value="UniProtKB-KW"/>
</dbReference>
<dbReference type="PROSITE" id="PS51379">
    <property type="entry name" value="4FE4S_FER_2"/>
    <property type="match status" value="2"/>
</dbReference>
<dbReference type="Gene3D" id="3.30.70.20">
    <property type="match status" value="3"/>
</dbReference>
<keyword evidence="3" id="KW-0408">Iron</keyword>
<keyword evidence="2" id="KW-0479">Metal-binding</keyword>
<keyword evidence="1" id="KW-0004">4Fe-4S</keyword>
<feature type="region of interest" description="Disordered" evidence="5">
    <location>
        <begin position="157"/>
        <end position="194"/>
    </location>
</feature>
<organism evidence="7">
    <name type="scientific">uncultured Pseudomonadota bacterium</name>
    <dbReference type="NCBI Taxonomy" id="153809"/>
    <lineage>
        <taxon>Bacteria</taxon>
        <taxon>Pseudomonadati</taxon>
        <taxon>Pseudomonadota</taxon>
        <taxon>environmental samples</taxon>
    </lineage>
</organism>
<sequence>MAKVRYAMVIDLQKCSGCGACAIACKTEHNTQGRKNGHTFNWADFAINKSGKFPDVKYAAIPVLCNHCDEPACLKGCPEPKALYKTEEGITMYNYRYCVQCRKCFEPENSCPYSSADVNQSGDQFSVISFNEPGTEPHPFHQDKSELIQGGTSSPAEIVENTKSLPPHKNDYAFRDRKKPEAGQKSRGRGQSKAVRSEGWVEKCNFCIHRVREGKDPYCVVSCPANARVFGDRNDPNSEVSKLLKKYTPKRLKNAKGEFLKEGEKGTSPNVFYIRDFQPQAKLA</sequence>
<feature type="domain" description="4Fe-4S ferredoxin-type" evidence="6">
    <location>
        <begin position="89"/>
        <end position="121"/>
    </location>
</feature>
<evidence type="ECO:0000256" key="4">
    <source>
        <dbReference type="ARBA" id="ARBA00023014"/>
    </source>
</evidence>
<evidence type="ECO:0000313" key="7">
    <source>
        <dbReference type="EMBL" id="ART90616.1"/>
    </source>
</evidence>
<dbReference type="EC" id="1.2.7.-" evidence="7"/>
<evidence type="ECO:0000256" key="1">
    <source>
        <dbReference type="ARBA" id="ARBA00022485"/>
    </source>
</evidence>
<dbReference type="Pfam" id="PF13247">
    <property type="entry name" value="Fer4_11"/>
    <property type="match status" value="2"/>
</dbReference>
<dbReference type="Pfam" id="PF00037">
    <property type="entry name" value="Fer4"/>
    <property type="match status" value="1"/>
</dbReference>
<reference evidence="7" key="1">
    <citation type="submission" date="2016-12" db="EMBL/GenBank/DDBJ databases">
        <title>Arsenic respiratory pathways in the anoxic pelagic waters of the Pacific Ocean.</title>
        <authorList>
            <person name="Saunders J.K."/>
            <person name="Fuchsman C.A."/>
            <person name="McKay C."/>
            <person name="Rocap G."/>
        </authorList>
    </citation>
    <scope>NUCLEOTIDE SEQUENCE</scope>
</reference>